<protein>
    <recommendedName>
        <fullName evidence="2">BZIP domain-containing protein</fullName>
    </recommendedName>
</protein>
<comment type="caution">
    <text evidence="3">The sequence shown here is derived from an EMBL/GenBank/DDBJ whole genome shotgun (WGS) entry which is preliminary data.</text>
</comment>
<feature type="domain" description="BZIP" evidence="2">
    <location>
        <begin position="52"/>
        <end position="67"/>
    </location>
</feature>
<dbReference type="Proteomes" id="UP001251528">
    <property type="component" value="Unassembled WGS sequence"/>
</dbReference>
<dbReference type="Gene3D" id="1.20.5.170">
    <property type="match status" value="1"/>
</dbReference>
<accession>A0AAJ0CY06</accession>
<evidence type="ECO:0000313" key="3">
    <source>
        <dbReference type="EMBL" id="KAK2613052.1"/>
    </source>
</evidence>
<feature type="compositionally biased region" description="Basic and acidic residues" evidence="1">
    <location>
        <begin position="71"/>
        <end position="81"/>
    </location>
</feature>
<dbReference type="InterPro" id="IPR052635">
    <property type="entry name" value="Sec_Metab_Biosynth_Reg"/>
</dbReference>
<dbReference type="GO" id="GO:0003700">
    <property type="term" value="F:DNA-binding transcription factor activity"/>
    <property type="evidence" value="ECO:0007669"/>
    <property type="project" value="InterPro"/>
</dbReference>
<evidence type="ECO:0000313" key="4">
    <source>
        <dbReference type="Proteomes" id="UP001251528"/>
    </source>
</evidence>
<dbReference type="InterPro" id="IPR046347">
    <property type="entry name" value="bZIP_sf"/>
</dbReference>
<keyword evidence="4" id="KW-1185">Reference proteome</keyword>
<dbReference type="InterPro" id="IPR004827">
    <property type="entry name" value="bZIP"/>
</dbReference>
<feature type="region of interest" description="Disordered" evidence="1">
    <location>
        <begin position="238"/>
        <end position="283"/>
    </location>
</feature>
<organism evidence="3 4">
    <name type="scientific">Conoideocrella luteorostrata</name>
    <dbReference type="NCBI Taxonomy" id="1105319"/>
    <lineage>
        <taxon>Eukaryota</taxon>
        <taxon>Fungi</taxon>
        <taxon>Dikarya</taxon>
        <taxon>Ascomycota</taxon>
        <taxon>Pezizomycotina</taxon>
        <taxon>Sordariomycetes</taxon>
        <taxon>Hypocreomycetidae</taxon>
        <taxon>Hypocreales</taxon>
        <taxon>Clavicipitaceae</taxon>
        <taxon>Conoideocrella</taxon>
    </lineage>
</organism>
<gene>
    <name evidence="3" type="ORF">QQS21_000981</name>
</gene>
<evidence type="ECO:0000256" key="1">
    <source>
        <dbReference type="SAM" id="MobiDB-lite"/>
    </source>
</evidence>
<dbReference type="PANTHER" id="PTHR39607">
    <property type="entry name" value="XANTHOCILLIN BIOSYNTHESIS CLUSTER TRANSCRIPTION FACTOR XANC-RELATED"/>
    <property type="match status" value="1"/>
</dbReference>
<sequence>MSMFATMPQHAYSYGAQQAPTRQFSSHGTSSAFSSSAHPDEDWTKISDLAERRRIQNRIAQRNYRKKLKRRLEDLERRAGSSDDGETEKQPQATTPSKSKRQSLPKIQKSSPPPPPRPAKQLPVPRGQFTPPMENNDEMVFASVFGGRERSHTPPMFSYPTYPSPDDMLMDPYASAQPYPPMSSADPYPNYLTTTAMPTTLPAMATFNDTIKPCEENMNPYLNYSFVPGVGMNMHTHYESSNAHTPPLSHSYDTSTSCSDAGHEYPTTPLSMPGSPGMAQNQQ</sequence>
<dbReference type="CDD" id="cd14688">
    <property type="entry name" value="bZIP_YAP"/>
    <property type="match status" value="1"/>
</dbReference>
<reference evidence="3" key="1">
    <citation type="submission" date="2023-06" db="EMBL/GenBank/DDBJ databases">
        <title>Conoideocrella luteorostrata (Hypocreales: Clavicipitaceae), a potential biocontrol fungus for elongate hemlock scale in United States Christmas tree production areas.</title>
        <authorList>
            <person name="Barrett H."/>
            <person name="Lovett B."/>
            <person name="Macias A.M."/>
            <person name="Stajich J.E."/>
            <person name="Kasson M.T."/>
        </authorList>
    </citation>
    <scope>NUCLEOTIDE SEQUENCE</scope>
    <source>
        <strain evidence="3">ARSEF 14590</strain>
    </source>
</reference>
<dbReference type="PROSITE" id="PS00036">
    <property type="entry name" value="BZIP_BASIC"/>
    <property type="match status" value="1"/>
</dbReference>
<name>A0AAJ0CY06_9HYPO</name>
<proteinExistence type="predicted"/>
<feature type="compositionally biased region" description="Basic and acidic residues" evidence="1">
    <location>
        <begin position="38"/>
        <end position="54"/>
    </location>
</feature>
<evidence type="ECO:0000259" key="2">
    <source>
        <dbReference type="PROSITE" id="PS00036"/>
    </source>
</evidence>
<dbReference type="AlphaFoldDB" id="A0AAJ0CY06"/>
<dbReference type="EMBL" id="JASWJB010000009">
    <property type="protein sequence ID" value="KAK2613052.1"/>
    <property type="molecule type" value="Genomic_DNA"/>
</dbReference>
<dbReference type="SUPFAM" id="SSF57959">
    <property type="entry name" value="Leucine zipper domain"/>
    <property type="match status" value="1"/>
</dbReference>
<feature type="compositionally biased region" description="Low complexity" evidence="1">
    <location>
        <begin position="24"/>
        <end position="37"/>
    </location>
</feature>
<dbReference type="PANTHER" id="PTHR39607:SF1">
    <property type="entry name" value="B-ZIP TRANSCRIPTION FACTOR (EUROFUNG)"/>
    <property type="match status" value="1"/>
</dbReference>
<feature type="region of interest" description="Disordered" evidence="1">
    <location>
        <begin position="18"/>
        <end position="134"/>
    </location>
</feature>